<sequence>MTSSAKSKYKVLLVAYKDIDQKTKNIITKYSVCNIKNKDVFLGQTNYQGSGRNFNLNDRVSIYIGWFKDQIIEKLDQGYTLDIVEIHKSYGNTREELLKVLDIEYGDNILVLDIQEI</sequence>
<dbReference type="HOGENOM" id="CLU_2080750_0_0_9"/>
<accession>M1YUN6</accession>
<keyword evidence="2" id="KW-1185">Reference proteome</keyword>
<dbReference type="AlphaFoldDB" id="M1YUN6"/>
<proteinExistence type="predicted"/>
<reference evidence="1 2" key="1">
    <citation type="submission" date="2016-11" db="EMBL/GenBank/DDBJ databases">
        <authorList>
            <person name="Manzoor S."/>
        </authorList>
    </citation>
    <scope>NUCLEOTIDE SEQUENCE [LARGE SCALE GENOMIC DNA]</scope>
    <source>
        <strain evidence="1">Clostridium ultunense strain Esp</strain>
    </source>
</reference>
<name>M1YUN6_9FIRM</name>
<dbReference type="RefSeq" id="WP_005584055.1">
    <property type="nucleotide sequence ID" value="NZ_LT669839.1"/>
</dbReference>
<gene>
    <name evidence="1" type="ORF">CUESP1_1438</name>
</gene>
<protein>
    <submittedName>
        <fullName evidence="1">Uncharacterized protein</fullName>
    </submittedName>
</protein>
<organism evidence="1 2">
    <name type="scientific">[Clostridium] ultunense Esp</name>
    <dbReference type="NCBI Taxonomy" id="1288971"/>
    <lineage>
        <taxon>Bacteria</taxon>
        <taxon>Bacillati</taxon>
        <taxon>Bacillota</taxon>
        <taxon>Tissierellia</taxon>
        <taxon>Tissierellales</taxon>
        <taxon>Tepidimicrobiaceae</taxon>
        <taxon>Schnuerera</taxon>
    </lineage>
</organism>
<evidence type="ECO:0000313" key="1">
    <source>
        <dbReference type="EMBL" id="SHD76806.1"/>
    </source>
</evidence>
<dbReference type="Proteomes" id="UP000245423">
    <property type="component" value="Chromosome 1"/>
</dbReference>
<evidence type="ECO:0000313" key="2">
    <source>
        <dbReference type="Proteomes" id="UP000245423"/>
    </source>
</evidence>
<dbReference type="EMBL" id="LT669839">
    <property type="protein sequence ID" value="SHD76806.1"/>
    <property type="molecule type" value="Genomic_DNA"/>
</dbReference>
<dbReference type="OrthoDB" id="1707234at2"/>